<keyword evidence="3" id="KW-0805">Transcription regulation</keyword>
<keyword evidence="6" id="KW-0539">Nucleus</keyword>
<keyword evidence="5" id="KW-0804">Transcription</keyword>
<dbReference type="Proteomes" id="UP001558652">
    <property type="component" value="Unassembled WGS sequence"/>
</dbReference>
<dbReference type="PROSITE" id="PS00036">
    <property type="entry name" value="BZIP_BASIC"/>
    <property type="match status" value="1"/>
</dbReference>
<dbReference type="InterPro" id="IPR046347">
    <property type="entry name" value="bZIP_sf"/>
</dbReference>
<feature type="compositionally biased region" description="Basic and acidic residues" evidence="7">
    <location>
        <begin position="255"/>
        <end position="264"/>
    </location>
</feature>
<dbReference type="Gene3D" id="1.20.5.170">
    <property type="match status" value="1"/>
</dbReference>
<organism evidence="9 10">
    <name type="scientific">Ranatra chinensis</name>
    <dbReference type="NCBI Taxonomy" id="642074"/>
    <lineage>
        <taxon>Eukaryota</taxon>
        <taxon>Metazoa</taxon>
        <taxon>Ecdysozoa</taxon>
        <taxon>Arthropoda</taxon>
        <taxon>Hexapoda</taxon>
        <taxon>Insecta</taxon>
        <taxon>Pterygota</taxon>
        <taxon>Neoptera</taxon>
        <taxon>Paraneoptera</taxon>
        <taxon>Hemiptera</taxon>
        <taxon>Heteroptera</taxon>
        <taxon>Panheteroptera</taxon>
        <taxon>Nepomorpha</taxon>
        <taxon>Nepidae</taxon>
        <taxon>Ranatrinae</taxon>
        <taxon>Ranatra</taxon>
    </lineage>
</organism>
<keyword evidence="10" id="KW-1185">Reference proteome</keyword>
<feature type="domain" description="BZIP" evidence="8">
    <location>
        <begin position="298"/>
        <end position="361"/>
    </location>
</feature>
<comment type="subcellular location">
    <subcellularLocation>
        <location evidence="1">Nucleus</location>
    </subcellularLocation>
</comment>
<feature type="compositionally biased region" description="Basic and acidic residues" evidence="7">
    <location>
        <begin position="297"/>
        <end position="308"/>
    </location>
</feature>
<comment type="caution">
    <text evidence="9">The sequence shown here is derived from an EMBL/GenBank/DDBJ whole genome shotgun (WGS) entry which is preliminary data.</text>
</comment>
<proteinExistence type="inferred from homology"/>
<dbReference type="CDD" id="cd14692">
    <property type="entry name" value="bZIP_ATF4"/>
    <property type="match status" value="1"/>
</dbReference>
<dbReference type="GO" id="GO:0003677">
    <property type="term" value="F:DNA binding"/>
    <property type="evidence" value="ECO:0007669"/>
    <property type="project" value="UniProtKB-KW"/>
</dbReference>
<evidence type="ECO:0000313" key="10">
    <source>
        <dbReference type="Proteomes" id="UP001558652"/>
    </source>
</evidence>
<dbReference type="AlphaFoldDB" id="A0ABD0YD24"/>
<dbReference type="EMBL" id="JBFDAA010000009">
    <property type="protein sequence ID" value="KAL1129200.1"/>
    <property type="molecule type" value="Genomic_DNA"/>
</dbReference>
<feature type="region of interest" description="Disordered" evidence="7">
    <location>
        <begin position="213"/>
        <end position="323"/>
    </location>
</feature>
<evidence type="ECO:0000256" key="7">
    <source>
        <dbReference type="SAM" id="MobiDB-lite"/>
    </source>
</evidence>
<evidence type="ECO:0000256" key="4">
    <source>
        <dbReference type="ARBA" id="ARBA00023125"/>
    </source>
</evidence>
<evidence type="ECO:0000256" key="2">
    <source>
        <dbReference type="ARBA" id="ARBA00007163"/>
    </source>
</evidence>
<dbReference type="PANTHER" id="PTHR13044:SF14">
    <property type="entry name" value="CRYPTOCEPHAL, ISOFORM A"/>
    <property type="match status" value="1"/>
</dbReference>
<keyword evidence="4" id="KW-0238">DNA-binding</keyword>
<gene>
    <name evidence="9" type="ORF">AAG570_013730</name>
</gene>
<sequence>MAEVMEIEISEGKMWKTEPQSPEQCAPDYWDIDRLLEETPVPYGEDTITGDRAEIATKLLQDLDALVKEEDQQFPDWFEEKSNLPIFEVLPSLICDGNGSIIDQQQQQFCDVSLLKQQQPVLTSLDYQQPQQHYHLTQGLDLVDGFPSPIFVPVVESDTSQLLQEFENVLSETLTPPDSPREEDILTLLQGMNESSDLDALVASRVDNAYVKAGSSGANSPGCASACGGEESDFSTPASDSGCEDPDWLPSGTESPRDDPDWVIHKTPGHTTGGPAPKRKKTASGGRAPYSRSGAGPDERKQRKKEQNKNAATRYRQKKKAEVEGILDEEKGLKSKNEELKLKVTDLQREIKYLKSLMRDVFRAKGLIK</sequence>
<dbReference type="FunFam" id="1.20.5.170:FF:000021">
    <property type="entry name" value="Cyclic AMP-dependent transcription factor ATF-4"/>
    <property type="match status" value="1"/>
</dbReference>
<reference evidence="9 10" key="1">
    <citation type="submission" date="2024-07" db="EMBL/GenBank/DDBJ databases">
        <title>Chromosome-level genome assembly of the water stick insect Ranatra chinensis (Heteroptera: Nepidae).</title>
        <authorList>
            <person name="Liu X."/>
        </authorList>
    </citation>
    <scope>NUCLEOTIDE SEQUENCE [LARGE SCALE GENOMIC DNA]</scope>
    <source>
        <strain evidence="9">Cailab_2021Rc</strain>
        <tissue evidence="9">Muscle</tissue>
    </source>
</reference>
<dbReference type="PROSITE" id="PS50217">
    <property type="entry name" value="BZIP"/>
    <property type="match status" value="1"/>
</dbReference>
<dbReference type="SMART" id="SM00338">
    <property type="entry name" value="BRLZ"/>
    <property type="match status" value="1"/>
</dbReference>
<evidence type="ECO:0000313" key="9">
    <source>
        <dbReference type="EMBL" id="KAL1129200.1"/>
    </source>
</evidence>
<evidence type="ECO:0000256" key="3">
    <source>
        <dbReference type="ARBA" id="ARBA00023015"/>
    </source>
</evidence>
<comment type="similarity">
    <text evidence="2">Belongs to the bZIP family.</text>
</comment>
<evidence type="ECO:0000259" key="8">
    <source>
        <dbReference type="PROSITE" id="PS50217"/>
    </source>
</evidence>
<evidence type="ECO:0000256" key="1">
    <source>
        <dbReference type="ARBA" id="ARBA00004123"/>
    </source>
</evidence>
<protein>
    <recommendedName>
        <fullName evidence="8">BZIP domain-containing protein</fullName>
    </recommendedName>
</protein>
<accession>A0ABD0YD24</accession>
<evidence type="ECO:0000256" key="6">
    <source>
        <dbReference type="ARBA" id="ARBA00023242"/>
    </source>
</evidence>
<dbReference type="PANTHER" id="PTHR13044">
    <property type="entry name" value="ACTIVATING TRANSCRIPTION FACTOR ATF 4/5"/>
    <property type="match status" value="1"/>
</dbReference>
<dbReference type="InterPro" id="IPR004827">
    <property type="entry name" value="bZIP"/>
</dbReference>
<dbReference type="GO" id="GO:0005634">
    <property type="term" value="C:nucleus"/>
    <property type="evidence" value="ECO:0007669"/>
    <property type="project" value="UniProtKB-SubCell"/>
</dbReference>
<dbReference type="Pfam" id="PF00170">
    <property type="entry name" value="bZIP_1"/>
    <property type="match status" value="1"/>
</dbReference>
<dbReference type="SUPFAM" id="SSF57959">
    <property type="entry name" value="Leucine zipper domain"/>
    <property type="match status" value="1"/>
</dbReference>
<name>A0ABD0YD24_9HEMI</name>
<evidence type="ECO:0000256" key="5">
    <source>
        <dbReference type="ARBA" id="ARBA00023163"/>
    </source>
</evidence>